<evidence type="ECO:0000256" key="2">
    <source>
        <dbReference type="ARBA" id="ARBA00022490"/>
    </source>
</evidence>
<keyword evidence="2" id="KW-0963">Cytoplasm</keyword>
<keyword evidence="3" id="KW-0970">Cilium biogenesis/degradation</keyword>
<name>A0AAW1Q8F3_9CHLO</name>
<dbReference type="GO" id="GO:0060271">
    <property type="term" value="P:cilium assembly"/>
    <property type="evidence" value="ECO:0007669"/>
    <property type="project" value="TreeGrafter"/>
</dbReference>
<dbReference type="PANTHER" id="PTHR12968">
    <property type="entry name" value="B9 DOMAIN-CONTAINING"/>
    <property type="match status" value="1"/>
</dbReference>
<dbReference type="PANTHER" id="PTHR12968:SF6">
    <property type="entry name" value="B9 DOMAIN-CONTAINING PROTEIN"/>
    <property type="match status" value="1"/>
</dbReference>
<sequence>MAELHVIGSIVGASGFEGQNIFCKWGITAGRSWDLLEGLDKGQTQVDHPEDGEIAVWEHPLDIHYICKGLSGWPKLHFQVWSQDSHGRNDISGYGFCHIPTAAGVYDIDCPTWLPEGSLGERLTGFFVGGHPRLRWEEVVHSPGDRFRLQTVAGGMIHLHLGIVTKDFERHNVHTGS</sequence>
<dbReference type="Proteomes" id="UP001489004">
    <property type="component" value="Unassembled WGS sequence"/>
</dbReference>
<reference evidence="6 7" key="1">
    <citation type="journal article" date="2024" name="Nat. Commun.">
        <title>Phylogenomics reveals the evolutionary origins of lichenization in chlorophyte algae.</title>
        <authorList>
            <person name="Puginier C."/>
            <person name="Libourel C."/>
            <person name="Otte J."/>
            <person name="Skaloud P."/>
            <person name="Haon M."/>
            <person name="Grisel S."/>
            <person name="Petersen M."/>
            <person name="Berrin J.G."/>
            <person name="Delaux P.M."/>
            <person name="Dal Grande F."/>
            <person name="Keller J."/>
        </authorList>
    </citation>
    <scope>NUCLEOTIDE SEQUENCE [LARGE SCALE GENOMIC DNA]</scope>
    <source>
        <strain evidence="6 7">SAG 2043</strain>
    </source>
</reference>
<comment type="caution">
    <text evidence="6">The sequence shown here is derived from an EMBL/GenBank/DDBJ whole genome shotgun (WGS) entry which is preliminary data.</text>
</comment>
<dbReference type="InterPro" id="IPR010796">
    <property type="entry name" value="C2_B9-type_dom"/>
</dbReference>
<dbReference type="PROSITE" id="PS51381">
    <property type="entry name" value="C2_B9"/>
    <property type="match status" value="1"/>
</dbReference>
<dbReference type="AlphaFoldDB" id="A0AAW1Q8F3"/>
<evidence type="ECO:0000256" key="5">
    <source>
        <dbReference type="ARBA" id="ARBA00023273"/>
    </source>
</evidence>
<dbReference type="GO" id="GO:0036038">
    <property type="term" value="C:MKS complex"/>
    <property type="evidence" value="ECO:0007669"/>
    <property type="project" value="TreeGrafter"/>
</dbReference>
<proteinExistence type="predicted"/>
<dbReference type="EMBL" id="JALJOR010000005">
    <property type="protein sequence ID" value="KAK9817261.1"/>
    <property type="molecule type" value="Genomic_DNA"/>
</dbReference>
<keyword evidence="5" id="KW-0966">Cell projection</keyword>
<protein>
    <recommendedName>
        <fullName evidence="8">B9 domain-containing protein 2</fullName>
    </recommendedName>
</protein>
<accession>A0AAW1Q8F3</accession>
<evidence type="ECO:0000256" key="3">
    <source>
        <dbReference type="ARBA" id="ARBA00022794"/>
    </source>
</evidence>
<evidence type="ECO:0008006" key="8">
    <source>
        <dbReference type="Google" id="ProtNLM"/>
    </source>
</evidence>
<gene>
    <name evidence="6" type="ORF">WJX72_011956</name>
</gene>
<evidence type="ECO:0000256" key="4">
    <source>
        <dbReference type="ARBA" id="ARBA00023212"/>
    </source>
</evidence>
<comment type="subcellular location">
    <subcellularLocation>
        <location evidence="1">Cytoplasm</location>
        <location evidence="1">Cytoskeleton</location>
        <location evidence="1">Cilium basal body</location>
    </subcellularLocation>
</comment>
<organism evidence="6 7">
    <name type="scientific">[Myrmecia] bisecta</name>
    <dbReference type="NCBI Taxonomy" id="41462"/>
    <lineage>
        <taxon>Eukaryota</taxon>
        <taxon>Viridiplantae</taxon>
        <taxon>Chlorophyta</taxon>
        <taxon>core chlorophytes</taxon>
        <taxon>Trebouxiophyceae</taxon>
        <taxon>Trebouxiales</taxon>
        <taxon>Trebouxiaceae</taxon>
        <taxon>Myrmecia</taxon>
    </lineage>
</organism>
<keyword evidence="7" id="KW-1185">Reference proteome</keyword>
<evidence type="ECO:0000313" key="7">
    <source>
        <dbReference type="Proteomes" id="UP001489004"/>
    </source>
</evidence>
<keyword evidence="4" id="KW-0206">Cytoskeleton</keyword>
<evidence type="ECO:0000256" key="1">
    <source>
        <dbReference type="ARBA" id="ARBA00004120"/>
    </source>
</evidence>
<dbReference type="Pfam" id="PF07162">
    <property type="entry name" value="B9-C2"/>
    <property type="match status" value="1"/>
</dbReference>
<evidence type="ECO:0000313" key="6">
    <source>
        <dbReference type="EMBL" id="KAK9817261.1"/>
    </source>
</evidence>